<dbReference type="SUPFAM" id="SSF55681">
    <property type="entry name" value="Class II aaRS and biotin synthetases"/>
    <property type="match status" value="1"/>
</dbReference>
<evidence type="ECO:0000259" key="1">
    <source>
        <dbReference type="PROSITE" id="PS51733"/>
    </source>
</evidence>
<dbReference type="PROSITE" id="PS51733">
    <property type="entry name" value="BPL_LPL_CATALYTIC"/>
    <property type="match status" value="1"/>
</dbReference>
<sequence>MACFATASWFVREFKTYAGATASCALTTTAAGAAGARHVPPRQSCVACSLSTAAGSPAGPADRFNPKEPYNSIMRLLRGRATDPETDFERTREMAETVAEDREPALRVWRPHRQVAFGRRDANSDGYDQACRAARDRGYTVLERAVGGRAVAYTGSTVSFSLAVPTEDPRGTIDDRYEWAKAAVKRALDDRGITARTGEPDAAFCPGSHSIQADGKIAGLAQRVRQSVAVVGGIVVVRDHEAIAEVLAPIYEALDVPFDPQSVGSVANAGGTDDPEQVIAALERSLADDRDVSVGTIRET</sequence>
<name>A0A830FF65_HALAR</name>
<dbReference type="Pfam" id="PF21948">
    <property type="entry name" value="LplA-B_cat"/>
    <property type="match status" value="1"/>
</dbReference>
<comment type="caution">
    <text evidence="2">The sequence shown here is derived from an EMBL/GenBank/DDBJ whole genome shotgun (WGS) entry which is preliminary data.</text>
</comment>
<evidence type="ECO:0000313" key="3">
    <source>
        <dbReference type="Proteomes" id="UP000656367"/>
    </source>
</evidence>
<dbReference type="Proteomes" id="UP000656367">
    <property type="component" value="Unassembled WGS sequence"/>
</dbReference>
<reference evidence="2" key="1">
    <citation type="journal article" date="2014" name="Int. J. Syst. Evol. Microbiol.">
        <title>Complete genome sequence of Corynebacterium casei LMG S-19264T (=DSM 44701T), isolated from a smear-ripened cheese.</title>
        <authorList>
            <consortium name="US DOE Joint Genome Institute (JGI-PGF)"/>
            <person name="Walter F."/>
            <person name="Albersmeier A."/>
            <person name="Kalinowski J."/>
            <person name="Ruckert C."/>
        </authorList>
    </citation>
    <scope>NUCLEOTIDE SEQUENCE</scope>
    <source>
        <strain evidence="2">JCM 15759</strain>
    </source>
</reference>
<reference evidence="2" key="2">
    <citation type="submission" date="2020-09" db="EMBL/GenBank/DDBJ databases">
        <authorList>
            <person name="Sun Q."/>
            <person name="Ohkuma M."/>
        </authorList>
    </citation>
    <scope>NUCLEOTIDE SEQUENCE</scope>
    <source>
        <strain evidence="2">JCM 15759</strain>
    </source>
</reference>
<evidence type="ECO:0000313" key="2">
    <source>
        <dbReference type="EMBL" id="GGM40782.1"/>
    </source>
</evidence>
<proteinExistence type="predicted"/>
<dbReference type="AlphaFoldDB" id="A0A830FF65"/>
<dbReference type="InterPro" id="IPR050664">
    <property type="entry name" value="Octanoyltrans_LipM/LipL"/>
</dbReference>
<gene>
    <name evidence="2" type="ORF">GCM10009006_22400</name>
</gene>
<accession>A0A830FF65</accession>
<dbReference type="Gene3D" id="3.30.930.10">
    <property type="entry name" value="Bira Bifunctional Protein, Domain 2"/>
    <property type="match status" value="1"/>
</dbReference>
<dbReference type="EMBL" id="BMON01000002">
    <property type="protein sequence ID" value="GGM40782.1"/>
    <property type="molecule type" value="Genomic_DNA"/>
</dbReference>
<protein>
    <recommendedName>
        <fullName evidence="1">BPL/LPL catalytic domain-containing protein</fullName>
    </recommendedName>
</protein>
<dbReference type="InterPro" id="IPR004143">
    <property type="entry name" value="BPL_LPL_catalytic"/>
</dbReference>
<dbReference type="PANTHER" id="PTHR43679">
    <property type="entry name" value="OCTANOYLTRANSFERASE LIPM-RELATED"/>
    <property type="match status" value="1"/>
</dbReference>
<feature type="domain" description="BPL/LPL catalytic" evidence="1">
    <location>
        <begin position="100"/>
        <end position="294"/>
    </location>
</feature>
<dbReference type="PANTHER" id="PTHR43679:SF2">
    <property type="entry name" value="OCTANOYL-[GCVH]:PROTEIN N-OCTANOYLTRANSFERASE"/>
    <property type="match status" value="1"/>
</dbReference>
<organism evidence="2 3">
    <name type="scientific">Haloarcula argentinensis</name>
    <dbReference type="NCBI Taxonomy" id="43776"/>
    <lineage>
        <taxon>Archaea</taxon>
        <taxon>Methanobacteriati</taxon>
        <taxon>Methanobacteriota</taxon>
        <taxon>Stenosarchaea group</taxon>
        <taxon>Halobacteria</taxon>
        <taxon>Halobacteriales</taxon>
        <taxon>Haloarculaceae</taxon>
        <taxon>Haloarcula</taxon>
    </lineage>
</organism>
<dbReference type="InterPro" id="IPR045864">
    <property type="entry name" value="aa-tRNA-synth_II/BPL/LPL"/>
</dbReference>